<keyword evidence="2" id="KW-0812">Transmembrane</keyword>
<feature type="transmembrane region" description="Helical" evidence="2">
    <location>
        <begin position="200"/>
        <end position="222"/>
    </location>
</feature>
<proteinExistence type="predicted"/>
<dbReference type="PATRIC" id="fig|927668.3.peg.5076"/>
<comment type="caution">
    <text evidence="4">The sequence shown here is derived from an EMBL/GenBank/DDBJ whole genome shotgun (WGS) entry which is preliminary data.</text>
</comment>
<dbReference type="Gene3D" id="3.10.310.50">
    <property type="match status" value="1"/>
</dbReference>
<evidence type="ECO:0000256" key="1">
    <source>
        <dbReference type="SAM" id="MobiDB-lite"/>
    </source>
</evidence>
<keyword evidence="2" id="KW-0472">Membrane</keyword>
<keyword evidence="2" id="KW-1133">Transmembrane helix</keyword>
<dbReference type="OrthoDB" id="9810918at2"/>
<dbReference type="AlphaFoldDB" id="L8MUE2"/>
<name>L8MUE2_9CYAN</name>
<sequence length="587" mass="64501">MKGWSNYLKNICVVISLKRFLPSWIIISICLCLLWAVVLPISPIWATPIQDIPNPRKTNGTWVSDVANILSAETESRINQRITQLEARNGSEVAVVTVPDISPLASPKAYATQLFNTWGIGKRGLDNGVLLLISVNERRLEIETGRGLTSRLSNAQVTQIIETKIKPEFKLRKFDQGTINGVEEITNRLEQIGVSSFDFAIVYLVIGGLGIALALGCIAWTVSKINSWCQLLPDRYLSSNPLVFQVRVPQLKQVANRPILMLALGVSAIATGASAFLLSDSANSITSVSINLDQHFGDLICISAAIALISMPMWFGITYYWLAKLARALQQTIPSQLWKQWGKILVRNLFLLLVIQCSLLLVVIILISPSVAALLPSDILFMVSGLLLGMGYQLFLVHVVNQLSLDEKSEKSAREQFFCATCSNVTQRLDEALGGTYLTKPEKLAIELGNATYALYICDRCHPETKRDRKHMHCQPNILKSDSLCTKCQYPTVIGASLKKSRKPKKFPKQGSKDAVSILQCQNCFHEQPVYPYVAPSYSSNSFYESSSDHSSSSSSYDSSYSDYGSSSSSSDFGGGSSDGGGAGSDW</sequence>
<feature type="transmembrane region" description="Helical" evidence="2">
    <location>
        <begin position="21"/>
        <end position="46"/>
    </location>
</feature>
<dbReference type="PANTHER" id="PTHR30373:SF2">
    <property type="entry name" value="UPF0603 PROTEIN YGCG"/>
    <property type="match status" value="1"/>
</dbReference>
<feature type="transmembrane region" description="Helical" evidence="2">
    <location>
        <begin position="259"/>
        <end position="279"/>
    </location>
</feature>
<accession>L8MUE2</accession>
<feature type="region of interest" description="Disordered" evidence="1">
    <location>
        <begin position="541"/>
        <end position="587"/>
    </location>
</feature>
<evidence type="ECO:0000313" key="4">
    <source>
        <dbReference type="EMBL" id="ELS30399.1"/>
    </source>
</evidence>
<feature type="domain" description="TPM" evidence="3">
    <location>
        <begin position="63"/>
        <end position="186"/>
    </location>
</feature>
<dbReference type="InterPro" id="IPR007621">
    <property type="entry name" value="TPM_dom"/>
</dbReference>
<protein>
    <recommendedName>
        <fullName evidence="3">TPM domain-containing protein</fullName>
    </recommendedName>
</protein>
<organism evidence="4 5">
    <name type="scientific">Pseudanabaena biceps PCC 7429</name>
    <dbReference type="NCBI Taxonomy" id="927668"/>
    <lineage>
        <taxon>Bacteria</taxon>
        <taxon>Bacillati</taxon>
        <taxon>Cyanobacteriota</taxon>
        <taxon>Cyanophyceae</taxon>
        <taxon>Pseudanabaenales</taxon>
        <taxon>Pseudanabaenaceae</taxon>
        <taxon>Pseudanabaena</taxon>
    </lineage>
</organism>
<dbReference type="EMBL" id="ALWB01000330">
    <property type="protein sequence ID" value="ELS30399.1"/>
    <property type="molecule type" value="Genomic_DNA"/>
</dbReference>
<reference evidence="4 5" key="1">
    <citation type="journal article" date="2013" name="Proc. Natl. Acad. Sci. U.S.A.">
        <title>Improving the coverage of the cyanobacterial phylum using diversity-driven genome sequencing.</title>
        <authorList>
            <person name="Shih P.M."/>
            <person name="Wu D."/>
            <person name="Latifi A."/>
            <person name="Axen S.D."/>
            <person name="Fewer D.P."/>
            <person name="Talla E."/>
            <person name="Calteau A."/>
            <person name="Cai F."/>
            <person name="Tandeau de Marsac N."/>
            <person name="Rippka R."/>
            <person name="Herdman M."/>
            <person name="Sivonen K."/>
            <person name="Coursin T."/>
            <person name="Laurent T."/>
            <person name="Goodwin L."/>
            <person name="Nolan M."/>
            <person name="Davenport K.W."/>
            <person name="Han C.S."/>
            <person name="Rubin E.M."/>
            <person name="Eisen J.A."/>
            <person name="Woyke T."/>
            <person name="Gugger M."/>
            <person name="Kerfeld C.A."/>
        </authorList>
    </citation>
    <scope>NUCLEOTIDE SEQUENCE [LARGE SCALE GENOMIC DNA]</scope>
    <source>
        <strain evidence="4 5">PCC 7429</strain>
    </source>
</reference>
<evidence type="ECO:0000313" key="5">
    <source>
        <dbReference type="Proteomes" id="UP000011201"/>
    </source>
</evidence>
<gene>
    <name evidence="4" type="ORF">Pse7429DRAFT_4506</name>
</gene>
<feature type="transmembrane region" description="Helical" evidence="2">
    <location>
        <begin position="299"/>
        <end position="323"/>
    </location>
</feature>
<evidence type="ECO:0000256" key="2">
    <source>
        <dbReference type="SAM" id="Phobius"/>
    </source>
</evidence>
<keyword evidence="5" id="KW-1185">Reference proteome</keyword>
<feature type="transmembrane region" description="Helical" evidence="2">
    <location>
        <begin position="344"/>
        <end position="367"/>
    </location>
</feature>
<dbReference type="Proteomes" id="UP000011201">
    <property type="component" value="Unassembled WGS sequence"/>
</dbReference>
<feature type="transmembrane region" description="Helical" evidence="2">
    <location>
        <begin position="379"/>
        <end position="400"/>
    </location>
</feature>
<dbReference type="Pfam" id="PF04536">
    <property type="entry name" value="TPM_phosphatase"/>
    <property type="match status" value="1"/>
</dbReference>
<dbReference type="PANTHER" id="PTHR30373">
    <property type="entry name" value="UPF0603 PROTEIN YGCG"/>
    <property type="match status" value="1"/>
</dbReference>
<feature type="compositionally biased region" description="Low complexity" evidence="1">
    <location>
        <begin position="541"/>
        <end position="572"/>
    </location>
</feature>
<feature type="compositionally biased region" description="Gly residues" evidence="1">
    <location>
        <begin position="573"/>
        <end position="587"/>
    </location>
</feature>
<evidence type="ECO:0000259" key="3">
    <source>
        <dbReference type="Pfam" id="PF04536"/>
    </source>
</evidence>